<accession>A0A1C6U1M8</accession>
<sequence>MTVIDLGERRDTPAPADPGPGRSLRRWAPALVALLCLVAPAAAAPWPTQPTGATIPASPDAYVLAVGGLLLVVDRSGPGAVPDADPVPRLAAHRLPSGRPLWRVPMPGTGDLSQAVRVGDLMVIETVRAQTLSEVVGLSVGDGGVRWRGEGWLDGVTPAGHLLVWGRDASGTSVLRSVDVVGGAVRWTQRLAVEDVHQPRRAPRVSLLAVLAGGRLELRDPDTGAVLRATAVPATTGRPRVLTVTEELVLLSDGLGALTGYETATLRQRWSMPRGPADKPDAFDCGLLICVEDGSSGIRLLDPATGTMRWQTEDVALLGSVGSRMLAVRRNFGGVAEHVLLDAATGRPVRELGRWQVDGGMRSADETTVRRRQRDGRLLVGRIDERGEGVRVLAALRGVVGECGALGSVVVCRRDGGAFGVWELPDAR</sequence>
<evidence type="ECO:0000256" key="1">
    <source>
        <dbReference type="SAM" id="MobiDB-lite"/>
    </source>
</evidence>
<reference evidence="3 5" key="2">
    <citation type="submission" date="2022-10" db="EMBL/GenBank/DDBJ databases">
        <title>The complete genomes of actinobacterial strains from the NBC collection.</title>
        <authorList>
            <person name="Joergensen T.S."/>
            <person name="Alvarez Arevalo M."/>
            <person name="Sterndorff E.B."/>
            <person name="Faurdal D."/>
            <person name="Vuksanovic O."/>
            <person name="Mourched A.-S."/>
            <person name="Charusanti P."/>
            <person name="Shaw S."/>
            <person name="Blin K."/>
            <person name="Weber T."/>
        </authorList>
    </citation>
    <scope>NUCLEOTIDE SEQUENCE [LARGE SCALE GENOMIC DNA]</scope>
    <source>
        <strain evidence="3 5">NBC 01809</strain>
    </source>
</reference>
<dbReference type="OrthoDB" id="3343890at2"/>
<evidence type="ECO:0000313" key="5">
    <source>
        <dbReference type="Proteomes" id="UP001334804"/>
    </source>
</evidence>
<dbReference type="InterPro" id="IPR011047">
    <property type="entry name" value="Quinoprotein_ADH-like_sf"/>
</dbReference>
<gene>
    <name evidence="2" type="ORF">GA0070608_0304</name>
    <name evidence="3" type="ORF">OIE14_04265</name>
</gene>
<feature type="compositionally biased region" description="Basic and acidic residues" evidence="1">
    <location>
        <begin position="1"/>
        <end position="12"/>
    </location>
</feature>
<dbReference type="Gene3D" id="2.130.10.10">
    <property type="entry name" value="YVTN repeat-like/Quinoprotein amine dehydrogenase"/>
    <property type="match status" value="1"/>
</dbReference>
<dbReference type="SUPFAM" id="SSF50998">
    <property type="entry name" value="Quinoprotein alcohol dehydrogenase-like"/>
    <property type="match status" value="1"/>
</dbReference>
<dbReference type="STRING" id="47871.GA0070608_0304"/>
<keyword evidence="5" id="KW-1185">Reference proteome</keyword>
<name>A0A1C6U1M8_9ACTN</name>
<organism evidence="2 4">
    <name type="scientific">Micromonospora peucetia</name>
    <dbReference type="NCBI Taxonomy" id="47871"/>
    <lineage>
        <taxon>Bacteria</taxon>
        <taxon>Bacillati</taxon>
        <taxon>Actinomycetota</taxon>
        <taxon>Actinomycetes</taxon>
        <taxon>Micromonosporales</taxon>
        <taxon>Micromonosporaceae</taxon>
        <taxon>Micromonospora</taxon>
    </lineage>
</organism>
<protein>
    <submittedName>
        <fullName evidence="2">Outer membrane protein assembly factor BamB, contains PQQ-like beta-propeller repeat</fullName>
    </submittedName>
    <submittedName>
        <fullName evidence="3">PQQ-like beta-propeller repeat protein</fullName>
    </submittedName>
</protein>
<feature type="region of interest" description="Disordered" evidence="1">
    <location>
        <begin position="1"/>
        <end position="22"/>
    </location>
</feature>
<dbReference type="Proteomes" id="UP001334804">
    <property type="component" value="Chromosome"/>
</dbReference>
<evidence type="ECO:0000313" key="4">
    <source>
        <dbReference type="Proteomes" id="UP000199343"/>
    </source>
</evidence>
<evidence type="ECO:0000313" key="2">
    <source>
        <dbReference type="EMBL" id="SCL47975.1"/>
    </source>
</evidence>
<evidence type="ECO:0000313" key="3">
    <source>
        <dbReference type="EMBL" id="WSA33288.1"/>
    </source>
</evidence>
<dbReference type="RefSeq" id="WP_091620288.1">
    <property type="nucleotide sequence ID" value="NZ_CP109071.1"/>
</dbReference>
<dbReference type="InterPro" id="IPR015943">
    <property type="entry name" value="WD40/YVTN_repeat-like_dom_sf"/>
</dbReference>
<reference evidence="2 4" key="1">
    <citation type="submission" date="2016-06" db="EMBL/GenBank/DDBJ databases">
        <authorList>
            <person name="Kjaerup R.B."/>
            <person name="Dalgaard T.S."/>
            <person name="Juul-Madsen H.R."/>
        </authorList>
    </citation>
    <scope>NUCLEOTIDE SEQUENCE [LARGE SCALE GENOMIC DNA]</scope>
    <source>
        <strain evidence="2 4">DSM 43363</strain>
    </source>
</reference>
<dbReference type="AlphaFoldDB" id="A0A1C6U1M8"/>
<dbReference type="EMBL" id="FMIC01000002">
    <property type="protein sequence ID" value="SCL47975.1"/>
    <property type="molecule type" value="Genomic_DNA"/>
</dbReference>
<proteinExistence type="predicted"/>
<dbReference type="Proteomes" id="UP000199343">
    <property type="component" value="Unassembled WGS sequence"/>
</dbReference>
<dbReference type="EMBL" id="CP109071">
    <property type="protein sequence ID" value="WSA33288.1"/>
    <property type="molecule type" value="Genomic_DNA"/>
</dbReference>